<dbReference type="InterPro" id="IPR026569">
    <property type="entry name" value="Ribosomal_bL28"/>
</dbReference>
<dbReference type="AlphaFoldDB" id="A0A179G7H8"/>
<dbReference type="PANTHER" id="PTHR13528:SF2">
    <property type="entry name" value="LARGE RIBOSOMAL SUBUNIT PROTEIN BL28M"/>
    <property type="match status" value="1"/>
</dbReference>
<dbReference type="Pfam" id="PF00830">
    <property type="entry name" value="Ribosomal_L28"/>
    <property type="match status" value="1"/>
</dbReference>
<dbReference type="InterPro" id="IPR037147">
    <property type="entry name" value="Ribosomal_bL28_sf"/>
</dbReference>
<dbReference type="InterPro" id="IPR034704">
    <property type="entry name" value="Ribosomal_bL28/bL31-like_sf"/>
</dbReference>
<evidence type="ECO:0000256" key="2">
    <source>
        <dbReference type="ARBA" id="ARBA00022980"/>
    </source>
</evidence>
<comment type="caution">
    <text evidence="5">The sequence shown here is derived from an EMBL/GenBank/DDBJ whole genome shotgun (WGS) entry which is preliminary data.</text>
</comment>
<keyword evidence="6" id="KW-1185">Reference proteome</keyword>
<evidence type="ECO:0000313" key="6">
    <source>
        <dbReference type="Proteomes" id="UP000078397"/>
    </source>
</evidence>
<dbReference type="Proteomes" id="UP000078397">
    <property type="component" value="Unassembled WGS sequence"/>
</dbReference>
<dbReference type="PANTHER" id="PTHR13528">
    <property type="entry name" value="39S RIBOSOMAL PROTEIN L28, MITOCHONDRIAL"/>
    <property type="match status" value="1"/>
</dbReference>
<dbReference type="STRING" id="1380566.A0A179G7H8"/>
<keyword evidence="2 5" id="KW-0689">Ribosomal protein</keyword>
<proteinExistence type="inferred from homology"/>
<dbReference type="GeneID" id="28844972"/>
<dbReference type="KEGG" id="pchm:VFPPC_01088"/>
<gene>
    <name evidence="5" type="ORF">VFPPC_01088</name>
</gene>
<feature type="compositionally biased region" description="Polar residues" evidence="4">
    <location>
        <begin position="36"/>
        <end position="50"/>
    </location>
</feature>
<dbReference type="EMBL" id="LSBJ02000001">
    <property type="protein sequence ID" value="OAQ73363.1"/>
    <property type="molecule type" value="Genomic_DNA"/>
</dbReference>
<protein>
    <submittedName>
        <fullName evidence="5">50S ribosomal protein L24</fullName>
    </submittedName>
</protein>
<reference evidence="5 6" key="1">
    <citation type="journal article" date="2016" name="PLoS Pathog.">
        <title>Biosynthesis of antibiotic leucinostatins in bio-control fungus Purpureocillium lilacinum and their inhibition on phytophthora revealed by genome mining.</title>
        <authorList>
            <person name="Wang G."/>
            <person name="Liu Z."/>
            <person name="Lin R."/>
            <person name="Li E."/>
            <person name="Mao Z."/>
            <person name="Ling J."/>
            <person name="Yang Y."/>
            <person name="Yin W.B."/>
            <person name="Xie B."/>
        </authorList>
    </citation>
    <scope>NUCLEOTIDE SEQUENCE [LARGE SCALE GENOMIC DNA]</scope>
    <source>
        <strain evidence="5">170</strain>
    </source>
</reference>
<dbReference type="Gene3D" id="2.30.170.40">
    <property type="entry name" value="Ribosomal protein L28/L24"/>
    <property type="match status" value="1"/>
</dbReference>
<dbReference type="GO" id="GO:0005762">
    <property type="term" value="C:mitochondrial large ribosomal subunit"/>
    <property type="evidence" value="ECO:0007669"/>
    <property type="project" value="TreeGrafter"/>
</dbReference>
<dbReference type="GO" id="GO:0003735">
    <property type="term" value="F:structural constituent of ribosome"/>
    <property type="evidence" value="ECO:0007669"/>
    <property type="project" value="InterPro"/>
</dbReference>
<accession>A0A179G7H8</accession>
<feature type="region of interest" description="Disordered" evidence="4">
    <location>
        <begin position="36"/>
        <end position="70"/>
    </location>
</feature>
<dbReference type="RefSeq" id="XP_018149446.1">
    <property type="nucleotide sequence ID" value="XM_018280978.1"/>
</dbReference>
<comment type="similarity">
    <text evidence="1">Belongs to the bacterial ribosomal protein bL28 family.</text>
</comment>
<dbReference type="OrthoDB" id="361870at2759"/>
<evidence type="ECO:0000313" key="5">
    <source>
        <dbReference type="EMBL" id="OAQ73363.1"/>
    </source>
</evidence>
<sequence>MPASSTFSSVQRVAALLSSRCQSTFSLSAASAPSRLHSASSVSIPRQVTGYNDPRFSQRPFSTTPRQQTKTIKPHRLPSDLIPPYPYGERRVYKQSNRGLYGSARIRFGNNVAEKHNNKSRRFWRPNVHVKAFFSPSLCARVKTRLTLRVLKTIRREGGIENYLLKSKPARIQELGPGGWNLRWLLMQTQAVQQQLNEERIGLGLEPKEIENRDDIIHFALDYATPGPLSTRSRATLDEMQAAVADTFVLGDDRLGHMEGVEELSDEEEQKLLDELQALDEAAKDAKGHPVET</sequence>
<evidence type="ECO:0000256" key="4">
    <source>
        <dbReference type="SAM" id="MobiDB-lite"/>
    </source>
</evidence>
<feature type="compositionally biased region" description="Polar residues" evidence="4">
    <location>
        <begin position="59"/>
        <end position="70"/>
    </location>
</feature>
<evidence type="ECO:0000256" key="3">
    <source>
        <dbReference type="ARBA" id="ARBA00023274"/>
    </source>
</evidence>
<organism evidence="5 6">
    <name type="scientific">Pochonia chlamydosporia 170</name>
    <dbReference type="NCBI Taxonomy" id="1380566"/>
    <lineage>
        <taxon>Eukaryota</taxon>
        <taxon>Fungi</taxon>
        <taxon>Dikarya</taxon>
        <taxon>Ascomycota</taxon>
        <taxon>Pezizomycotina</taxon>
        <taxon>Sordariomycetes</taxon>
        <taxon>Hypocreomycetidae</taxon>
        <taxon>Hypocreales</taxon>
        <taxon>Clavicipitaceae</taxon>
        <taxon>Pochonia</taxon>
    </lineage>
</organism>
<name>A0A179G7H8_METCM</name>
<evidence type="ECO:0000256" key="1">
    <source>
        <dbReference type="ARBA" id="ARBA00008760"/>
    </source>
</evidence>
<dbReference type="SUPFAM" id="SSF143800">
    <property type="entry name" value="L28p-like"/>
    <property type="match status" value="1"/>
</dbReference>
<keyword evidence="3" id="KW-0687">Ribonucleoprotein</keyword>